<proteinExistence type="predicted"/>
<dbReference type="SUPFAM" id="SSF52047">
    <property type="entry name" value="RNI-like"/>
    <property type="match status" value="1"/>
</dbReference>
<evidence type="ECO:0000259" key="2">
    <source>
        <dbReference type="Pfam" id="PF23598"/>
    </source>
</evidence>
<reference evidence="3" key="1">
    <citation type="submission" date="2020-10" db="EMBL/GenBank/DDBJ databases">
        <authorList>
            <person name="Han B."/>
            <person name="Lu T."/>
            <person name="Zhao Q."/>
            <person name="Huang X."/>
            <person name="Zhao Y."/>
        </authorList>
    </citation>
    <scope>NUCLEOTIDE SEQUENCE</scope>
</reference>
<dbReference type="InterPro" id="IPR055414">
    <property type="entry name" value="LRR_R13L4/SHOC2-like"/>
</dbReference>
<gene>
    <name evidence="3" type="ORF">NCGR_LOCUS14315</name>
</gene>
<name>A0A811N4V9_9POAL</name>
<protein>
    <recommendedName>
        <fullName evidence="2">Disease resistance R13L4/SHOC-2-like LRR domain-containing protein</fullName>
    </recommendedName>
</protein>
<dbReference type="InterPro" id="IPR032675">
    <property type="entry name" value="LRR_dom_sf"/>
</dbReference>
<evidence type="ECO:0000256" key="1">
    <source>
        <dbReference type="ARBA" id="ARBA00022737"/>
    </source>
</evidence>
<dbReference type="Gene3D" id="3.80.10.10">
    <property type="entry name" value="Ribonuclease Inhibitor"/>
    <property type="match status" value="1"/>
</dbReference>
<evidence type="ECO:0000313" key="4">
    <source>
        <dbReference type="Proteomes" id="UP000604825"/>
    </source>
</evidence>
<keyword evidence="4" id="KW-1185">Reference proteome</keyword>
<feature type="domain" description="Disease resistance R13L4/SHOC-2-like LRR" evidence="2">
    <location>
        <begin position="2"/>
        <end position="182"/>
    </location>
</feature>
<dbReference type="EMBL" id="CAJGYO010000003">
    <property type="protein sequence ID" value="CAD6220897.1"/>
    <property type="molecule type" value="Genomic_DNA"/>
</dbReference>
<organism evidence="3 4">
    <name type="scientific">Miscanthus lutarioriparius</name>
    <dbReference type="NCBI Taxonomy" id="422564"/>
    <lineage>
        <taxon>Eukaryota</taxon>
        <taxon>Viridiplantae</taxon>
        <taxon>Streptophyta</taxon>
        <taxon>Embryophyta</taxon>
        <taxon>Tracheophyta</taxon>
        <taxon>Spermatophyta</taxon>
        <taxon>Magnoliopsida</taxon>
        <taxon>Liliopsida</taxon>
        <taxon>Poales</taxon>
        <taxon>Poaceae</taxon>
        <taxon>PACMAD clade</taxon>
        <taxon>Panicoideae</taxon>
        <taxon>Andropogonodae</taxon>
        <taxon>Andropogoneae</taxon>
        <taxon>Saccharinae</taxon>
        <taxon>Miscanthus</taxon>
    </lineage>
</organism>
<accession>A0A811N4V9</accession>
<dbReference type="OrthoDB" id="10446495at2759"/>
<comment type="caution">
    <text evidence="3">The sequence shown here is derived from an EMBL/GenBank/DDBJ whole genome shotgun (WGS) entry which is preliminary data.</text>
</comment>
<sequence length="202" mass="23046">MHSLRWLSIGRHGSSDDGGKILNFLHHLPTPPQLLQTLWITGDIANGLPSWIGSLAHLVSFSTVDTTLTGDEHFGVLCMLPNLKTLCVTWDCYSGDELVARSSHKFPVLRDLILGGYLPKVIRFEEESMEMLEMLELRFDSRSRHVAERSIIGIEHLTNLKKVMLDCRGDYHALVDTVLEQMKAENDRRSRSNQFQIAVKYW</sequence>
<dbReference type="AlphaFoldDB" id="A0A811N4V9"/>
<evidence type="ECO:0000313" key="3">
    <source>
        <dbReference type="EMBL" id="CAD6220897.1"/>
    </source>
</evidence>
<dbReference type="Pfam" id="PF23598">
    <property type="entry name" value="LRR_14"/>
    <property type="match status" value="1"/>
</dbReference>
<dbReference type="Proteomes" id="UP000604825">
    <property type="component" value="Unassembled WGS sequence"/>
</dbReference>
<keyword evidence="1" id="KW-0677">Repeat</keyword>